<dbReference type="GO" id="GO:0046872">
    <property type="term" value="F:metal ion binding"/>
    <property type="evidence" value="ECO:0007669"/>
    <property type="project" value="UniProtKB-KW"/>
</dbReference>
<evidence type="ECO:0000313" key="7">
    <source>
        <dbReference type="Proteomes" id="UP000030428"/>
    </source>
</evidence>
<protein>
    <submittedName>
        <fullName evidence="6">Cytochrome C</fullName>
    </submittedName>
</protein>
<evidence type="ECO:0000256" key="3">
    <source>
        <dbReference type="ARBA" id="ARBA00023004"/>
    </source>
</evidence>
<dbReference type="Proteomes" id="UP000030428">
    <property type="component" value="Unassembled WGS sequence"/>
</dbReference>
<dbReference type="EMBL" id="JSZA02000075">
    <property type="protein sequence ID" value="KHD10524.1"/>
    <property type="molecule type" value="Genomic_DNA"/>
</dbReference>
<dbReference type="PROSITE" id="PS51007">
    <property type="entry name" value="CYTC"/>
    <property type="match status" value="2"/>
</dbReference>
<dbReference type="GO" id="GO:0009055">
    <property type="term" value="F:electron transfer activity"/>
    <property type="evidence" value="ECO:0007669"/>
    <property type="project" value="InterPro"/>
</dbReference>
<dbReference type="Pfam" id="PF00034">
    <property type="entry name" value="Cytochrom_C"/>
    <property type="match status" value="1"/>
</dbReference>
<feature type="domain" description="Cytochrome c" evidence="5">
    <location>
        <begin position="177"/>
        <end position="263"/>
    </location>
</feature>
<evidence type="ECO:0000259" key="5">
    <source>
        <dbReference type="PROSITE" id="PS51007"/>
    </source>
</evidence>
<reference evidence="6 7" key="1">
    <citation type="journal article" date="2016" name="Front. Microbiol.">
        <title>Single-Cell (Meta-)Genomics of a Dimorphic Candidatus Thiomargarita nelsonii Reveals Genomic Plasticity.</title>
        <authorList>
            <person name="Flood B.E."/>
            <person name="Fliss P."/>
            <person name="Jones D.S."/>
            <person name="Dick G.J."/>
            <person name="Jain S."/>
            <person name="Kaster A.K."/>
            <person name="Winkel M."/>
            <person name="Mussmann M."/>
            <person name="Bailey J."/>
        </authorList>
    </citation>
    <scope>NUCLEOTIDE SEQUENCE [LARGE SCALE GENOMIC DNA]</scope>
    <source>
        <strain evidence="6">Hydrate Ridge</strain>
    </source>
</reference>
<proteinExistence type="predicted"/>
<keyword evidence="3 4" id="KW-0408">Iron</keyword>
<keyword evidence="2 4" id="KW-0479">Metal-binding</keyword>
<name>A0A0A6RX47_9GAMM</name>
<evidence type="ECO:0000313" key="6">
    <source>
        <dbReference type="EMBL" id="KHD10524.1"/>
    </source>
</evidence>
<keyword evidence="1 4" id="KW-0349">Heme</keyword>
<dbReference type="InterPro" id="IPR036909">
    <property type="entry name" value="Cyt_c-like_dom_sf"/>
</dbReference>
<accession>A0A0A6RX47</accession>
<sequence>MPIVIKVLGFSVALTLVFTIITNLLPQVEGEAPQEKTFDPGAFTEESFVLLGEDLFKGKGTCTLCHNNMGRAPDILVMNMGETAAERLADTRYQGKATDTESYLRESMLEPSLYVVKNYGKKGSKSPMPVINKAPIQLSEIEINAIIAYMQVKDGNQMTVALPTATPPQEKTKTVQALAENAEAAISQYGCTACHAILTSESEIGPDLRNVATRLSSAEIRQSIIEPNAVITEGYSPMMPSNFAEQMKVKELEMIVQFLAEGGQ</sequence>
<evidence type="ECO:0000256" key="1">
    <source>
        <dbReference type="ARBA" id="ARBA00022617"/>
    </source>
</evidence>
<dbReference type="Gene3D" id="1.10.760.10">
    <property type="entry name" value="Cytochrome c-like domain"/>
    <property type="match status" value="2"/>
</dbReference>
<dbReference type="GO" id="GO:0020037">
    <property type="term" value="F:heme binding"/>
    <property type="evidence" value="ECO:0007669"/>
    <property type="project" value="InterPro"/>
</dbReference>
<keyword evidence="7" id="KW-1185">Reference proteome</keyword>
<organism evidence="6 7">
    <name type="scientific">Candidatus Thiomargarita nelsonii</name>
    <dbReference type="NCBI Taxonomy" id="1003181"/>
    <lineage>
        <taxon>Bacteria</taxon>
        <taxon>Pseudomonadati</taxon>
        <taxon>Pseudomonadota</taxon>
        <taxon>Gammaproteobacteria</taxon>
        <taxon>Thiotrichales</taxon>
        <taxon>Thiotrichaceae</taxon>
        <taxon>Thiomargarita</taxon>
    </lineage>
</organism>
<evidence type="ECO:0000256" key="4">
    <source>
        <dbReference type="PROSITE-ProRule" id="PRU00433"/>
    </source>
</evidence>
<evidence type="ECO:0000256" key="2">
    <source>
        <dbReference type="ARBA" id="ARBA00022723"/>
    </source>
</evidence>
<dbReference type="InterPro" id="IPR009056">
    <property type="entry name" value="Cyt_c-like_dom"/>
</dbReference>
<comment type="caution">
    <text evidence="6">The sequence shown here is derived from an EMBL/GenBank/DDBJ whole genome shotgun (WGS) entry which is preliminary data.</text>
</comment>
<dbReference type="SUPFAM" id="SSF46626">
    <property type="entry name" value="Cytochrome c"/>
    <property type="match status" value="2"/>
</dbReference>
<gene>
    <name evidence="6" type="ORF">PN36_18735</name>
</gene>
<dbReference type="AlphaFoldDB" id="A0A0A6RX47"/>
<feature type="domain" description="Cytochrome c" evidence="5">
    <location>
        <begin position="47"/>
        <end position="154"/>
    </location>
</feature>